<keyword evidence="2" id="KW-0813">Transport</keyword>
<feature type="transmembrane region" description="Helical" evidence="9">
    <location>
        <begin position="227"/>
        <end position="251"/>
    </location>
</feature>
<name>A0A177B282_9BILA</name>
<dbReference type="InterPro" id="IPR000990">
    <property type="entry name" value="Innexin"/>
</dbReference>
<keyword evidence="4 9" id="KW-0812">Transmembrane</keyword>
<evidence type="ECO:0000256" key="5">
    <source>
        <dbReference type="ARBA" id="ARBA00022989"/>
    </source>
</evidence>
<evidence type="ECO:0000256" key="1">
    <source>
        <dbReference type="ARBA" id="ARBA00004651"/>
    </source>
</evidence>
<proteinExistence type="predicted"/>
<dbReference type="Proteomes" id="UP000078046">
    <property type="component" value="Unassembled WGS sequence"/>
</dbReference>
<dbReference type="PANTHER" id="PTHR11893:SF36">
    <property type="entry name" value="INNEXIN-5"/>
    <property type="match status" value="1"/>
</dbReference>
<sequence length="338" mass="39831">MDYIDVLLGKSFSVPQWYDDDTVDRMHRKITVTMLVAFSIIITTKQYVGDPINCMSTTTGININELVTSAIKYQKIDIDIDTSQENTFLNFIVTKLNQYLKEIYNMNGNQKYTITLKSICSRIFTKCITRRKGNFIFSMVILTKLLYIGNVVGQLFFMEKFLGSNFLNYGVDVFQQVWNENMWTGSQRFPRVTMCDFLIRRLGNVQRYTVQCALSINIFNEIIYLCLWYWFIIIIFFSIFKLVIWITKILIPNSRTRYISKLVNYKLDGKDGKFFKKFNFPKKFKKSSNEIILFTEYLGMDGCYIIKLIEENTNVSCCVDLTYKLFMIFTQKIKNCIN</sequence>
<keyword evidence="5 9" id="KW-1133">Transmembrane helix</keyword>
<evidence type="ECO:0000313" key="11">
    <source>
        <dbReference type="Proteomes" id="UP000078046"/>
    </source>
</evidence>
<dbReference type="EMBL" id="LWCA01000455">
    <property type="protein sequence ID" value="OAF68387.1"/>
    <property type="molecule type" value="Genomic_DNA"/>
</dbReference>
<dbReference type="PROSITE" id="PS51013">
    <property type="entry name" value="PANNEXIN"/>
    <property type="match status" value="1"/>
</dbReference>
<feature type="transmembrane region" description="Helical" evidence="9">
    <location>
        <begin position="135"/>
        <end position="157"/>
    </location>
</feature>
<keyword evidence="7 9" id="KW-0472">Membrane</keyword>
<comment type="subcellular location">
    <subcellularLocation>
        <location evidence="1">Cell membrane</location>
        <topology evidence="1">Multi-pass membrane protein</topology>
    </subcellularLocation>
</comment>
<dbReference type="AlphaFoldDB" id="A0A177B282"/>
<evidence type="ECO:0000256" key="9">
    <source>
        <dbReference type="SAM" id="Phobius"/>
    </source>
</evidence>
<dbReference type="GO" id="GO:0005886">
    <property type="term" value="C:plasma membrane"/>
    <property type="evidence" value="ECO:0007669"/>
    <property type="project" value="UniProtKB-SubCell"/>
</dbReference>
<accession>A0A177B282</accession>
<keyword evidence="8" id="KW-0407">Ion channel</keyword>
<keyword evidence="3" id="KW-1003">Cell membrane</keyword>
<dbReference type="OrthoDB" id="5867527at2759"/>
<reference evidence="10 11" key="1">
    <citation type="submission" date="2016-04" db="EMBL/GenBank/DDBJ databases">
        <title>The genome of Intoshia linei affirms orthonectids as highly simplified spiralians.</title>
        <authorList>
            <person name="Mikhailov K.V."/>
            <person name="Slusarev G.S."/>
            <person name="Nikitin M.A."/>
            <person name="Logacheva M.D."/>
            <person name="Penin A."/>
            <person name="Aleoshin V."/>
            <person name="Panchin Y.V."/>
        </authorList>
    </citation>
    <scope>NUCLEOTIDE SEQUENCE [LARGE SCALE GENOMIC DNA]</scope>
    <source>
        <strain evidence="10">Intl2013</strain>
        <tissue evidence="10">Whole animal</tissue>
    </source>
</reference>
<keyword evidence="6" id="KW-0406">Ion transport</keyword>
<dbReference type="GO" id="GO:0034220">
    <property type="term" value="P:monoatomic ion transmembrane transport"/>
    <property type="evidence" value="ECO:0007669"/>
    <property type="project" value="UniProtKB-KW"/>
</dbReference>
<evidence type="ECO:0000256" key="2">
    <source>
        <dbReference type="ARBA" id="ARBA00022448"/>
    </source>
</evidence>
<dbReference type="PANTHER" id="PTHR11893">
    <property type="entry name" value="INNEXIN"/>
    <property type="match status" value="1"/>
</dbReference>
<protein>
    <recommendedName>
        <fullName evidence="12">Innexin</fullName>
    </recommendedName>
</protein>
<evidence type="ECO:0000256" key="6">
    <source>
        <dbReference type="ARBA" id="ARBA00023065"/>
    </source>
</evidence>
<organism evidence="10 11">
    <name type="scientific">Intoshia linei</name>
    <dbReference type="NCBI Taxonomy" id="1819745"/>
    <lineage>
        <taxon>Eukaryota</taxon>
        <taxon>Metazoa</taxon>
        <taxon>Spiralia</taxon>
        <taxon>Lophotrochozoa</taxon>
        <taxon>Mesozoa</taxon>
        <taxon>Orthonectida</taxon>
        <taxon>Rhopaluridae</taxon>
        <taxon>Intoshia</taxon>
    </lineage>
</organism>
<dbReference type="Pfam" id="PF00876">
    <property type="entry name" value="Innexin"/>
    <property type="match status" value="2"/>
</dbReference>
<evidence type="ECO:0008006" key="12">
    <source>
        <dbReference type="Google" id="ProtNLM"/>
    </source>
</evidence>
<evidence type="ECO:0000256" key="7">
    <source>
        <dbReference type="ARBA" id="ARBA00023136"/>
    </source>
</evidence>
<gene>
    <name evidence="10" type="ORF">A3Q56_03864</name>
</gene>
<comment type="caution">
    <text evidence="10">The sequence shown here is derived from an EMBL/GenBank/DDBJ whole genome shotgun (WGS) entry which is preliminary data.</text>
</comment>
<evidence type="ECO:0000256" key="4">
    <source>
        <dbReference type="ARBA" id="ARBA00022692"/>
    </source>
</evidence>
<evidence type="ECO:0000313" key="10">
    <source>
        <dbReference type="EMBL" id="OAF68387.1"/>
    </source>
</evidence>
<keyword evidence="11" id="KW-1185">Reference proteome</keyword>
<evidence type="ECO:0000256" key="3">
    <source>
        <dbReference type="ARBA" id="ARBA00022475"/>
    </source>
</evidence>
<evidence type="ECO:0000256" key="8">
    <source>
        <dbReference type="ARBA" id="ARBA00023303"/>
    </source>
</evidence>